<evidence type="ECO:0000313" key="2">
    <source>
        <dbReference type="Proteomes" id="UP000249422"/>
    </source>
</evidence>
<sequence>MIHGVKLDKSMEGQRLYAVGRGNAKDRGTTTDALHPIEVVSVARVNAKVRFLSTGQIKSLTVDGRGAHNFDYTFYRSEEDFKADHYLWKIMDALRYQSSPVPSAVIIQLGELLGVDMAAGHHVISELGASLDPRDPVTD</sequence>
<name>A0AAX1PCY3_AERSA</name>
<protein>
    <recommendedName>
        <fullName evidence="3">Phage protein</fullName>
    </recommendedName>
</protein>
<dbReference type="AlphaFoldDB" id="A0AAX1PCY3"/>
<evidence type="ECO:0000313" key="1">
    <source>
        <dbReference type="EMBL" id="RAI97609.1"/>
    </source>
</evidence>
<organism evidence="1 2">
    <name type="scientific">Aeromonas salmonicida</name>
    <dbReference type="NCBI Taxonomy" id="645"/>
    <lineage>
        <taxon>Bacteria</taxon>
        <taxon>Pseudomonadati</taxon>
        <taxon>Pseudomonadota</taxon>
        <taxon>Gammaproteobacteria</taxon>
        <taxon>Aeromonadales</taxon>
        <taxon>Aeromonadaceae</taxon>
        <taxon>Aeromonas</taxon>
    </lineage>
</organism>
<evidence type="ECO:0008006" key="3">
    <source>
        <dbReference type="Google" id="ProtNLM"/>
    </source>
</evidence>
<proteinExistence type="predicted"/>
<reference evidence="1 2" key="1">
    <citation type="submission" date="2018-06" db="EMBL/GenBank/DDBJ databases">
        <title>Freshwater and sediment microbial communities from various areas in North America, analyzing microbe dynamics in response to fracking.</title>
        <authorList>
            <person name="Lamendella R."/>
        </authorList>
    </citation>
    <scope>NUCLEOTIDE SEQUENCE [LARGE SCALE GENOMIC DNA]</scope>
    <source>
        <strain evidence="1 2">17</strain>
    </source>
</reference>
<dbReference type="RefSeq" id="WP_111589896.1">
    <property type="nucleotide sequence ID" value="NZ_CAWNWF010000037.1"/>
</dbReference>
<comment type="caution">
    <text evidence="1">The sequence shown here is derived from an EMBL/GenBank/DDBJ whole genome shotgun (WGS) entry which is preliminary data.</text>
</comment>
<dbReference type="EMBL" id="QLLM01000037">
    <property type="protein sequence ID" value="RAI97609.1"/>
    <property type="molecule type" value="Genomic_DNA"/>
</dbReference>
<gene>
    <name evidence="1" type="ORF">DEU50_1379</name>
</gene>
<accession>A0AAX1PCY3</accession>
<dbReference type="Proteomes" id="UP000249422">
    <property type="component" value="Unassembled WGS sequence"/>
</dbReference>